<dbReference type="Proteomes" id="UP000032578">
    <property type="component" value="Unassembled WGS sequence"/>
</dbReference>
<evidence type="ECO:0000313" key="2">
    <source>
        <dbReference type="EMBL" id="KJD35263.1"/>
    </source>
</evidence>
<dbReference type="AlphaFoldDB" id="A0A0D7W9E7"/>
<proteinExistence type="predicted"/>
<dbReference type="Pfam" id="PF22036">
    <property type="entry name" value="MoaF_like"/>
    <property type="match status" value="1"/>
</dbReference>
<dbReference type="Gene3D" id="2.40.128.20">
    <property type="match status" value="1"/>
</dbReference>
<keyword evidence="3" id="KW-1185">Reference proteome</keyword>
<reference evidence="2 3" key="1">
    <citation type="submission" date="2014-11" db="EMBL/GenBank/DDBJ databases">
        <title>Tamlana sedimentorum sp. nov., isolated from shallow sand sediments of the Sea of Japan.</title>
        <authorList>
            <person name="Romanenko L.A."/>
        </authorList>
    </citation>
    <scope>NUCLEOTIDE SEQUENCE [LARGE SCALE GENOMIC DNA]</scope>
    <source>
        <strain evidence="2 3">JCM 19808</strain>
    </source>
</reference>
<protein>
    <recommendedName>
        <fullName evidence="1">MoaF-like domain-containing protein</fullName>
    </recommendedName>
</protein>
<sequence length="156" mass="17942">MVNLTFKNNKMKLQLITLISLITFGLGFSQTKTNDTNKFQFGEAEHHLDGYSLNFQYQDGKAIHMEFNNGEANYEWVVGPGKGRGNSDIPYRSRKIGDNLYIVNWHETGIKDYLTLVFDFDKMIVHSSIIIGYENKPERTLKTVFMTGVIDHLKTN</sequence>
<accession>A0A0D7W9E7</accession>
<dbReference type="PATRIC" id="fig|1435349.4.peg.3265"/>
<dbReference type="EMBL" id="JTDW01000007">
    <property type="protein sequence ID" value="KJD35263.1"/>
    <property type="molecule type" value="Genomic_DNA"/>
</dbReference>
<dbReference type="STRING" id="1435349.PW52_11365"/>
<dbReference type="InterPro" id="IPR053892">
    <property type="entry name" value="MoaF-like"/>
</dbReference>
<feature type="domain" description="MoaF-like" evidence="1">
    <location>
        <begin position="50"/>
        <end position="131"/>
    </location>
</feature>
<evidence type="ECO:0000259" key="1">
    <source>
        <dbReference type="Pfam" id="PF22036"/>
    </source>
</evidence>
<evidence type="ECO:0000313" key="3">
    <source>
        <dbReference type="Proteomes" id="UP000032578"/>
    </source>
</evidence>
<comment type="caution">
    <text evidence="2">The sequence shown here is derived from an EMBL/GenBank/DDBJ whole genome shotgun (WGS) entry which is preliminary data.</text>
</comment>
<name>A0A0D7W9E7_9FLAO</name>
<organism evidence="2 3">
    <name type="scientific">Neotamlana sedimentorum</name>
    <dbReference type="NCBI Taxonomy" id="1435349"/>
    <lineage>
        <taxon>Bacteria</taxon>
        <taxon>Pseudomonadati</taxon>
        <taxon>Bacteroidota</taxon>
        <taxon>Flavobacteriia</taxon>
        <taxon>Flavobacteriales</taxon>
        <taxon>Flavobacteriaceae</taxon>
        <taxon>Neotamlana</taxon>
    </lineage>
</organism>
<gene>
    <name evidence="2" type="ORF">PW52_11365</name>
</gene>
<dbReference type="InterPro" id="IPR012674">
    <property type="entry name" value="Calycin"/>
</dbReference>